<proteinExistence type="predicted"/>
<sequence>MAYARYRSSRFRARRPIKTSRRGGVSKPRRRSYSAKKRTYRKKASMSKRSILNTTSRKKRNGMLTFSNTTNSGASTAPAAAPVYVNAVLGGTFIWCPTAMNLVAQSLISNMSSRTATTCYMRGLSEHIRIQTSSGIPWFHRRVCFTWKGLGPFNVMATESPTSDFPWLPYQDSSNGVQRLFFNENVNNMPQTINRQRNILFKGAENVDWTDPIIAPLDTGRITVKFDKTWTMQSGNTNGIVRERKLWHPMNHNLVYDDDEYGDIESGSWFSTDSKAGMGDYYVMDIIQGGQGGTASDLLRMTANSTMYWHEK</sequence>
<accession>A0A2Z4QKM4</accession>
<keyword evidence="2" id="KW-0167">Capsid protein</keyword>
<protein>
    <submittedName>
        <fullName evidence="2">Coat protein</fullName>
    </submittedName>
</protein>
<keyword evidence="2" id="KW-0946">Virion</keyword>
<evidence type="ECO:0000313" key="2">
    <source>
        <dbReference type="EMBL" id="AWY11043.1"/>
    </source>
</evidence>
<name>A0A2Z4QKM4_9VIRU</name>
<dbReference type="GO" id="GO:0019028">
    <property type="term" value="C:viral capsid"/>
    <property type="evidence" value="ECO:0007669"/>
    <property type="project" value="UniProtKB-KW"/>
</dbReference>
<evidence type="ECO:0000256" key="1">
    <source>
        <dbReference type="SAM" id="MobiDB-lite"/>
    </source>
</evidence>
<dbReference type="Proteomes" id="UP000273853">
    <property type="component" value="Genome"/>
</dbReference>
<feature type="region of interest" description="Disordered" evidence="1">
    <location>
        <begin position="1"/>
        <end position="58"/>
    </location>
</feature>
<dbReference type="EMBL" id="MF444288">
    <property type="protein sequence ID" value="AWY11043.1"/>
    <property type="molecule type" value="Genomic_DNA"/>
</dbReference>
<gene>
    <name evidence="2" type="primary">V1</name>
    <name evidence="2" type="ORF">SSHADV1_gp1</name>
</gene>
<reference evidence="2" key="1">
    <citation type="journal article" date="2018" name="Front. Microbiol.">
        <title>Virome Characterization of a Collection of Sclerotinia sclerotiorum from Australia.</title>
        <authorList>
            <person name="Mu F."/>
            <person name="Xie J."/>
            <person name="Cheng S."/>
            <person name="You M.P."/>
            <person name="Barbetti M.J."/>
            <person name="Jia J."/>
            <person name="Wang Q."/>
            <person name="Cheng J."/>
            <person name="Fu Y."/>
            <person name="Chen T."/>
            <person name="Jiang D."/>
        </authorList>
    </citation>
    <scope>NUCLEOTIDE SEQUENCE [LARGE SCALE GENOMIC DNA]</scope>
    <source>
        <strain evidence="2">SsHADV1-A</strain>
    </source>
</reference>
<feature type="compositionally biased region" description="Basic residues" evidence="1">
    <location>
        <begin position="27"/>
        <end position="46"/>
    </location>
</feature>
<organism evidence="2">
    <name type="scientific">Sclerotinia sclerotiorum hypovirulence associated DNA virus 1-A</name>
    <dbReference type="NCBI Taxonomy" id="2231776"/>
    <lineage>
        <taxon>Viruses</taxon>
        <taxon>Monodnaviria</taxon>
        <taxon>Shotokuvirae</taxon>
        <taxon>Cressdnaviricota</taxon>
        <taxon>Repensiviricetes</taxon>
        <taxon>Geplafuvirales</taxon>
        <taxon>Genomoviridae</taxon>
        <taxon>Gemycircularvirus</taxon>
        <taxon>Gemycircularvirus sclero1</taxon>
    </lineage>
</organism>
<feature type="compositionally biased region" description="Basic residues" evidence="1">
    <location>
        <begin position="7"/>
        <end position="21"/>
    </location>
</feature>